<gene>
    <name evidence="6" type="ORF">TSAR_012908</name>
</gene>
<dbReference type="Proteomes" id="UP000215335">
    <property type="component" value="Unassembled WGS sequence"/>
</dbReference>
<name>A0A232EYK9_9HYME</name>
<evidence type="ECO:0000256" key="4">
    <source>
        <dbReference type="PROSITE-ProRule" id="PRU00146"/>
    </source>
</evidence>
<evidence type="ECO:0000256" key="1">
    <source>
        <dbReference type="ARBA" id="ARBA00022723"/>
    </source>
</evidence>
<dbReference type="InterPro" id="IPR001965">
    <property type="entry name" value="Znf_PHD"/>
</dbReference>
<evidence type="ECO:0000256" key="2">
    <source>
        <dbReference type="ARBA" id="ARBA00022771"/>
    </source>
</evidence>
<feature type="domain" description="PHD-type" evidence="5">
    <location>
        <begin position="101"/>
        <end position="156"/>
    </location>
</feature>
<dbReference type="InterPro" id="IPR013083">
    <property type="entry name" value="Znf_RING/FYVE/PHD"/>
</dbReference>
<dbReference type="GO" id="GO:0008270">
    <property type="term" value="F:zinc ion binding"/>
    <property type="evidence" value="ECO:0007669"/>
    <property type="project" value="UniProtKB-KW"/>
</dbReference>
<keyword evidence="1" id="KW-0479">Metal-binding</keyword>
<reference evidence="6 7" key="1">
    <citation type="journal article" date="2017" name="Curr. Biol.">
        <title>The Evolution of Venom by Co-option of Single-Copy Genes.</title>
        <authorList>
            <person name="Martinson E.O."/>
            <person name="Mrinalini"/>
            <person name="Kelkar Y.D."/>
            <person name="Chang C.H."/>
            <person name="Werren J.H."/>
        </authorList>
    </citation>
    <scope>NUCLEOTIDE SEQUENCE [LARGE SCALE GENOMIC DNA]</scope>
    <source>
        <strain evidence="6 7">Alberta</strain>
        <tissue evidence="6">Whole body</tissue>
    </source>
</reference>
<dbReference type="STRING" id="543379.A0A232EYK9"/>
<dbReference type="InterPro" id="IPR011011">
    <property type="entry name" value="Znf_FYVE_PHD"/>
</dbReference>
<organism evidence="6 7">
    <name type="scientific">Trichomalopsis sarcophagae</name>
    <dbReference type="NCBI Taxonomy" id="543379"/>
    <lineage>
        <taxon>Eukaryota</taxon>
        <taxon>Metazoa</taxon>
        <taxon>Ecdysozoa</taxon>
        <taxon>Arthropoda</taxon>
        <taxon>Hexapoda</taxon>
        <taxon>Insecta</taxon>
        <taxon>Pterygota</taxon>
        <taxon>Neoptera</taxon>
        <taxon>Endopterygota</taxon>
        <taxon>Hymenoptera</taxon>
        <taxon>Apocrita</taxon>
        <taxon>Proctotrupomorpha</taxon>
        <taxon>Chalcidoidea</taxon>
        <taxon>Pteromalidae</taxon>
        <taxon>Pteromalinae</taxon>
        <taxon>Trichomalopsis</taxon>
    </lineage>
</organism>
<keyword evidence="7" id="KW-1185">Reference proteome</keyword>
<dbReference type="Gene3D" id="3.30.40.10">
    <property type="entry name" value="Zinc/RING finger domain, C3HC4 (zinc finger)"/>
    <property type="match status" value="1"/>
</dbReference>
<dbReference type="OrthoDB" id="5846437at2759"/>
<dbReference type="PROSITE" id="PS50016">
    <property type="entry name" value="ZF_PHD_2"/>
    <property type="match status" value="1"/>
</dbReference>
<dbReference type="EMBL" id="NNAY01001629">
    <property type="protein sequence ID" value="OXU23380.1"/>
    <property type="molecule type" value="Genomic_DNA"/>
</dbReference>
<dbReference type="AlphaFoldDB" id="A0A232EYK9"/>
<accession>A0A232EYK9</accession>
<keyword evidence="2 4" id="KW-0863">Zinc-finger</keyword>
<dbReference type="SMART" id="SM00249">
    <property type="entry name" value="PHD"/>
    <property type="match status" value="1"/>
</dbReference>
<dbReference type="SUPFAM" id="SSF57903">
    <property type="entry name" value="FYVE/PHD zinc finger"/>
    <property type="match status" value="1"/>
</dbReference>
<evidence type="ECO:0000313" key="7">
    <source>
        <dbReference type="Proteomes" id="UP000215335"/>
    </source>
</evidence>
<keyword evidence="3" id="KW-0862">Zinc</keyword>
<evidence type="ECO:0000313" key="6">
    <source>
        <dbReference type="EMBL" id="OXU23380.1"/>
    </source>
</evidence>
<evidence type="ECO:0000256" key="3">
    <source>
        <dbReference type="ARBA" id="ARBA00022833"/>
    </source>
</evidence>
<dbReference type="InterPro" id="IPR019787">
    <property type="entry name" value="Znf_PHD-finger"/>
</dbReference>
<sequence length="200" mass="21708">MLSDPESTASSLLPADFTRALRLLHSSDPGSVDELRSILDASIAERYGPSKTILARLPKSRFRCEAELSCDGAFTDAGGNDVGGKDEVPRISIPDEGQADGAVCKVCNVPELGPLILIQCRDCAEFCHPLCHQPPVIELDAQDPDFLWRCDGCEKKAAVLGKATCTLPIDPIPRGLETKKRAKKKFVKKSMNHNYSISIS</sequence>
<protein>
    <recommendedName>
        <fullName evidence="5">PHD-type domain-containing protein</fullName>
    </recommendedName>
</protein>
<evidence type="ECO:0000259" key="5">
    <source>
        <dbReference type="PROSITE" id="PS50016"/>
    </source>
</evidence>
<proteinExistence type="predicted"/>
<comment type="caution">
    <text evidence="6">The sequence shown here is derived from an EMBL/GenBank/DDBJ whole genome shotgun (WGS) entry which is preliminary data.</text>
</comment>